<dbReference type="Proteomes" id="UP000295611">
    <property type="component" value="Unassembled WGS sequence"/>
</dbReference>
<keyword evidence="1" id="KW-1133">Transmembrane helix</keyword>
<dbReference type="RefSeq" id="WP_133678380.1">
    <property type="nucleotide sequence ID" value="NZ_SNZP01000002.1"/>
</dbReference>
<dbReference type="EMBL" id="SNZP01000002">
    <property type="protein sequence ID" value="TDR81937.1"/>
    <property type="molecule type" value="Genomic_DNA"/>
</dbReference>
<reference evidence="2 3" key="1">
    <citation type="submission" date="2019-03" db="EMBL/GenBank/DDBJ databases">
        <title>Genomic Encyclopedia of Type Strains, Phase III (KMG-III): the genomes of soil and plant-associated and newly described type strains.</title>
        <authorList>
            <person name="Whitman W."/>
        </authorList>
    </citation>
    <scope>NUCLEOTIDE SEQUENCE [LARGE SCALE GENOMIC DNA]</scope>
    <source>
        <strain evidence="2 3">CECT 8976</strain>
    </source>
</reference>
<keyword evidence="1" id="KW-0472">Membrane</keyword>
<evidence type="ECO:0000313" key="3">
    <source>
        <dbReference type="Proteomes" id="UP000295611"/>
    </source>
</evidence>
<feature type="transmembrane region" description="Helical" evidence="1">
    <location>
        <begin position="37"/>
        <end position="60"/>
    </location>
</feature>
<name>A0A4R7BE46_9NEIS</name>
<feature type="transmembrane region" description="Helical" evidence="1">
    <location>
        <begin position="81"/>
        <end position="101"/>
    </location>
</feature>
<protein>
    <submittedName>
        <fullName evidence="2">Uncharacterized protein</fullName>
    </submittedName>
</protein>
<organism evidence="2 3">
    <name type="scientific">Paludibacterium purpuratum</name>
    <dbReference type="NCBI Taxonomy" id="1144873"/>
    <lineage>
        <taxon>Bacteria</taxon>
        <taxon>Pseudomonadati</taxon>
        <taxon>Pseudomonadota</taxon>
        <taxon>Betaproteobacteria</taxon>
        <taxon>Neisseriales</taxon>
        <taxon>Chromobacteriaceae</taxon>
        <taxon>Paludibacterium</taxon>
    </lineage>
</organism>
<feature type="transmembrane region" description="Helical" evidence="1">
    <location>
        <begin position="236"/>
        <end position="253"/>
    </location>
</feature>
<accession>A0A4R7BE46</accession>
<evidence type="ECO:0000313" key="2">
    <source>
        <dbReference type="EMBL" id="TDR81937.1"/>
    </source>
</evidence>
<keyword evidence="3" id="KW-1185">Reference proteome</keyword>
<feature type="transmembrane region" description="Helical" evidence="1">
    <location>
        <begin position="204"/>
        <end position="224"/>
    </location>
</feature>
<comment type="caution">
    <text evidence="2">The sequence shown here is derived from an EMBL/GenBank/DDBJ whole genome shotgun (WGS) entry which is preliminary data.</text>
</comment>
<proteinExistence type="predicted"/>
<feature type="transmembrane region" description="Helical" evidence="1">
    <location>
        <begin position="12"/>
        <end position="31"/>
    </location>
</feature>
<feature type="transmembrane region" description="Helical" evidence="1">
    <location>
        <begin position="116"/>
        <end position="135"/>
    </location>
</feature>
<dbReference type="AlphaFoldDB" id="A0A4R7BE46"/>
<sequence>MTDVDNNRPVVLASLGIALLSAGCIAGAIYTATQGDYALTLAFDLLAMMLIFGALGQWITQHYLGILIDGRNVISLARLQIAGWSLVVFTAILSMTVINLVNRDPAAIDIRMPPELLALMGIGTTSLVGSALILAGKKNTSVPDDAAKAALATVAASTGTASDQLANQGVLVVNKQMGQARWRDLFTGEELADAAHIDIARVQMLFFSIVLLVVYAAEIALLVAGNKPQTHGFPPISQYMVGLIAISQGGYLVNKAIPATAKG</sequence>
<keyword evidence="1" id="KW-0812">Transmembrane</keyword>
<gene>
    <name evidence="2" type="ORF">DFP86_10247</name>
</gene>
<dbReference type="OrthoDB" id="6864970at2"/>
<evidence type="ECO:0000256" key="1">
    <source>
        <dbReference type="SAM" id="Phobius"/>
    </source>
</evidence>